<dbReference type="OrthoDB" id="10449016at2759"/>
<comment type="caution">
    <text evidence="1">The sequence shown here is derived from an EMBL/GenBank/DDBJ whole genome shotgun (WGS) entry which is preliminary data.</text>
</comment>
<sequence>MIKNKNVQVDELDWTTCSRESLPRLHAWEPSEGYHTMTIGNLMGEKESSGGLVIRDGVGNVGSFIGPLHILRKLKPKRNYASRRTIGGLAIFKVIDDKFDACEFSYIPKDMNQLADLLASNYQLPEKKDGEIEYPQSLKDQVEKIAKEERDGVLKSFGRNLPRGFLKY</sequence>
<dbReference type="AlphaFoldDB" id="A0A1R3KT76"/>
<reference evidence="2" key="1">
    <citation type="submission" date="2013-09" db="EMBL/GenBank/DDBJ databases">
        <title>Corchorus olitorius genome sequencing.</title>
        <authorList>
            <person name="Alam M."/>
            <person name="Haque M.S."/>
            <person name="Islam M.S."/>
            <person name="Emdad E.M."/>
            <person name="Islam M.M."/>
            <person name="Ahmed B."/>
            <person name="Halim A."/>
            <person name="Hossen Q.M.M."/>
            <person name="Hossain M.Z."/>
            <person name="Ahmed R."/>
            <person name="Khan M.M."/>
            <person name="Islam R."/>
            <person name="Rashid M.M."/>
            <person name="Khan S.A."/>
            <person name="Rahman M.S."/>
            <person name="Alam M."/>
            <person name="Yahiya A.S."/>
            <person name="Khan M.S."/>
            <person name="Azam M.S."/>
            <person name="Haque T."/>
            <person name="Lashkar M.Z.H."/>
            <person name="Akhand A.I."/>
            <person name="Morshed G."/>
            <person name="Roy S."/>
            <person name="Uddin K.S."/>
            <person name="Rabeya T."/>
            <person name="Hossain A.S."/>
            <person name="Chowdhury A."/>
            <person name="Snigdha A.R."/>
            <person name="Mortoza M.S."/>
            <person name="Matin S.A."/>
            <person name="Hoque S.M.E."/>
            <person name="Islam M.K."/>
            <person name="Roy D.K."/>
            <person name="Haider R."/>
            <person name="Moosa M.M."/>
            <person name="Elias S.M."/>
            <person name="Hasan A.M."/>
            <person name="Jahan S."/>
            <person name="Shafiuddin M."/>
            <person name="Mahmood N."/>
            <person name="Shommy N.S."/>
        </authorList>
    </citation>
    <scope>NUCLEOTIDE SEQUENCE [LARGE SCALE GENOMIC DNA]</scope>
    <source>
        <strain evidence="2">cv. O-4</strain>
    </source>
</reference>
<name>A0A1R3KT76_9ROSI</name>
<proteinExistence type="predicted"/>
<accession>A0A1R3KT76</accession>
<evidence type="ECO:0000313" key="2">
    <source>
        <dbReference type="Proteomes" id="UP000187203"/>
    </source>
</evidence>
<organism evidence="1 2">
    <name type="scientific">Corchorus olitorius</name>
    <dbReference type="NCBI Taxonomy" id="93759"/>
    <lineage>
        <taxon>Eukaryota</taxon>
        <taxon>Viridiplantae</taxon>
        <taxon>Streptophyta</taxon>
        <taxon>Embryophyta</taxon>
        <taxon>Tracheophyta</taxon>
        <taxon>Spermatophyta</taxon>
        <taxon>Magnoliopsida</taxon>
        <taxon>eudicotyledons</taxon>
        <taxon>Gunneridae</taxon>
        <taxon>Pentapetalae</taxon>
        <taxon>rosids</taxon>
        <taxon>malvids</taxon>
        <taxon>Malvales</taxon>
        <taxon>Malvaceae</taxon>
        <taxon>Grewioideae</taxon>
        <taxon>Apeibeae</taxon>
        <taxon>Corchorus</taxon>
    </lineage>
</organism>
<keyword evidence="2" id="KW-1185">Reference proteome</keyword>
<protein>
    <submittedName>
        <fullName evidence="1">Uncharacterized protein</fullName>
    </submittedName>
</protein>
<evidence type="ECO:0000313" key="1">
    <source>
        <dbReference type="EMBL" id="OMP10280.1"/>
    </source>
</evidence>
<dbReference type="Proteomes" id="UP000187203">
    <property type="component" value="Unassembled WGS sequence"/>
</dbReference>
<dbReference type="EMBL" id="AWUE01011954">
    <property type="protein sequence ID" value="OMP10280.1"/>
    <property type="molecule type" value="Genomic_DNA"/>
</dbReference>
<gene>
    <name evidence="1" type="ORF">COLO4_04653</name>
</gene>